<dbReference type="NCBIfam" id="NF033205">
    <property type="entry name" value="IPExxxVDY"/>
    <property type="match status" value="1"/>
</dbReference>
<comment type="caution">
    <text evidence="1">The sequence shown here is derived from an EMBL/GenBank/DDBJ whole genome shotgun (WGS) entry which is preliminary data.</text>
</comment>
<dbReference type="InterPro" id="IPR047690">
    <property type="entry name" value="IPExxxVDY_fam"/>
</dbReference>
<accession>A0ABU3U352</accession>
<organism evidence="1 2">
    <name type="scientific">Gilvirhabdus luticola</name>
    <dbReference type="NCBI Taxonomy" id="3079858"/>
    <lineage>
        <taxon>Bacteria</taxon>
        <taxon>Pseudomonadati</taxon>
        <taxon>Bacteroidota</taxon>
        <taxon>Flavobacteriia</taxon>
        <taxon>Flavobacteriales</taxon>
        <taxon>Flavobacteriaceae</taxon>
        <taxon>Gilvirhabdus</taxon>
    </lineage>
</organism>
<evidence type="ECO:0000313" key="1">
    <source>
        <dbReference type="EMBL" id="MDU8884771.1"/>
    </source>
</evidence>
<gene>
    <name evidence="1" type="ORF">RXV94_01280</name>
</gene>
<name>A0ABU3U352_9FLAO</name>
<sequence length="160" mass="18856">MALHKLFVEDFDEDSFLLLAIHCTLEDYRVAYLLNKQLKINLKRKPHNLDYKYTSASYSIYEWENTNQQVTWNLVSNICRKEEDSLSSSGGLFNGKEKIIRTHNLIPEYKKVNYLLKINNENYQISEKKIIDDIQDIQQIATVYSIDANELKSKDNLIFN</sequence>
<evidence type="ECO:0000313" key="2">
    <source>
        <dbReference type="Proteomes" id="UP001268651"/>
    </source>
</evidence>
<dbReference type="Proteomes" id="UP001268651">
    <property type="component" value="Unassembled WGS sequence"/>
</dbReference>
<dbReference type="EMBL" id="JAWHTF010000001">
    <property type="protein sequence ID" value="MDU8884771.1"/>
    <property type="molecule type" value="Genomic_DNA"/>
</dbReference>
<reference evidence="1 2" key="1">
    <citation type="submission" date="2023-10" db="EMBL/GenBank/DDBJ databases">
        <title>Marimonas sp. nov. isolated from tidal mud flat.</title>
        <authorList>
            <person name="Jaincy N.J."/>
            <person name="Srinivasan S."/>
            <person name="Lee S.-S."/>
        </authorList>
    </citation>
    <scope>NUCLEOTIDE SEQUENCE [LARGE SCALE GENOMIC DNA]</scope>
    <source>
        <strain evidence="1 2">MJ-SS3</strain>
    </source>
</reference>
<proteinExistence type="predicted"/>
<dbReference type="RefSeq" id="WP_316660541.1">
    <property type="nucleotide sequence ID" value="NZ_JAWHTF010000001.1"/>
</dbReference>
<protein>
    <submittedName>
        <fullName evidence="1">IPExxxVDY family protein</fullName>
    </submittedName>
</protein>
<keyword evidence="2" id="KW-1185">Reference proteome</keyword>